<organism evidence="2 3">
    <name type="scientific">Cocos nucifera</name>
    <name type="common">Coconut palm</name>
    <dbReference type="NCBI Taxonomy" id="13894"/>
    <lineage>
        <taxon>Eukaryota</taxon>
        <taxon>Viridiplantae</taxon>
        <taxon>Streptophyta</taxon>
        <taxon>Embryophyta</taxon>
        <taxon>Tracheophyta</taxon>
        <taxon>Spermatophyta</taxon>
        <taxon>Magnoliopsida</taxon>
        <taxon>Liliopsida</taxon>
        <taxon>Arecaceae</taxon>
        <taxon>Arecoideae</taxon>
        <taxon>Cocoseae</taxon>
        <taxon>Attaleinae</taxon>
        <taxon>Cocos</taxon>
    </lineage>
</organism>
<dbReference type="EMBL" id="CM017872">
    <property type="protein sequence ID" value="KAG1328010.1"/>
    <property type="molecule type" value="Genomic_DNA"/>
</dbReference>
<reference evidence="2" key="2">
    <citation type="submission" date="2019-07" db="EMBL/GenBank/DDBJ databases">
        <authorList>
            <person name="Yang Y."/>
            <person name="Bocs S."/>
            <person name="Baudouin L."/>
        </authorList>
    </citation>
    <scope>NUCLEOTIDE SEQUENCE</scope>
    <source>
        <tissue evidence="2">Spear leaf of Hainan Tall coconut</tissue>
    </source>
</reference>
<dbReference type="AlphaFoldDB" id="A0A8K0HXJ1"/>
<feature type="coiled-coil region" evidence="1">
    <location>
        <begin position="98"/>
        <end position="125"/>
    </location>
</feature>
<evidence type="ECO:0000313" key="3">
    <source>
        <dbReference type="Proteomes" id="UP000797356"/>
    </source>
</evidence>
<reference evidence="2" key="1">
    <citation type="journal article" date="2017" name="Gigascience">
        <title>The genome draft of coconut (Cocos nucifera).</title>
        <authorList>
            <person name="Xiao Y."/>
            <person name="Xu P."/>
            <person name="Fan H."/>
            <person name="Baudouin L."/>
            <person name="Xia W."/>
            <person name="Bocs S."/>
            <person name="Xu J."/>
            <person name="Li Q."/>
            <person name="Guo A."/>
            <person name="Zhou L."/>
            <person name="Li J."/>
            <person name="Wu Y."/>
            <person name="Ma Z."/>
            <person name="Armero A."/>
            <person name="Issali A.E."/>
            <person name="Liu N."/>
            <person name="Peng M."/>
            <person name="Yang Y."/>
        </authorList>
    </citation>
    <scope>NUCLEOTIDE SEQUENCE</scope>
    <source>
        <tissue evidence="2">Spear leaf of Hainan Tall coconut</tissue>
    </source>
</reference>
<accession>A0A8K0HXJ1</accession>
<evidence type="ECO:0000313" key="2">
    <source>
        <dbReference type="EMBL" id="KAG1328010.1"/>
    </source>
</evidence>
<gene>
    <name evidence="2" type="ORF">COCNU_01G019440</name>
</gene>
<dbReference type="Proteomes" id="UP000797356">
    <property type="component" value="Chromosome 1"/>
</dbReference>
<name>A0A8K0HXJ1_COCNU</name>
<keyword evidence="3" id="KW-1185">Reference proteome</keyword>
<protein>
    <submittedName>
        <fullName evidence="2">Uncharacterized protein</fullName>
    </submittedName>
</protein>
<evidence type="ECO:0000256" key="1">
    <source>
        <dbReference type="SAM" id="Coils"/>
    </source>
</evidence>
<keyword evidence="1" id="KW-0175">Coiled coil</keyword>
<feature type="coiled-coil region" evidence="1">
    <location>
        <begin position="35"/>
        <end position="69"/>
    </location>
</feature>
<sequence>MLEVVDQMADLDSRQLIWGSLRTILKSDHQMPAHIKRVRRQEAEAQKAQEDLRAEVRYLQERVDEVEHLAKEKVVDIRSLQNALHKEEFTSAGLKVALALEEERRKESKKRVTKLETQMAKLILEVMTQTMEEFKTSSEIRNLNVEFGQKAFIKDFELCEGRVA</sequence>
<comment type="caution">
    <text evidence="2">The sequence shown here is derived from an EMBL/GenBank/DDBJ whole genome shotgun (WGS) entry which is preliminary data.</text>
</comment>
<proteinExistence type="predicted"/>